<dbReference type="PROSITE" id="PS50883">
    <property type="entry name" value="EAL"/>
    <property type="match status" value="1"/>
</dbReference>
<accession>A0A089NT72</accession>
<sequence>MSREMLISFLIDTDRKADPLDANLRARARIEQLDVALRLVPFTILVSLSVVQVIVYLFWQPGNRVYLAGLEALVLPLAVVSLRQCWRWRSQPKPLEVPSSFVKRLVLAAQIYGLLLASIPVMLFAGADPNGRLLIASSMAGLIATGMSAAVLPRVAIGYAGLIIVGSFIALAATGEAFYIYVGVLLFFYASFICFTILHLSRLLTMRVIAQIELERQQEFTHLLLNEFEESASDWLWETDADLRLQHVSPRLIEVAGSSERQLMGLPLERLLLPPLAPPKSHSSTALWSCIAERRVFRNLHLQLDIAGERRTWCLSGKPTFNRAGVFSGYRGVGSDVTEKRRSEERLSYLALHDSLTDLPNRVLFHQLQETARARLAQGDRFAVLALDLDEFKSVNDTFGHAVGDKLLTAVAERLRGFESADVQLARLAGDEFAVLAAGRSARDLHAIESLASGIVEALASPFTVDGIRLTVSVSIGIAIAPQDGCQEIMRRADLALYRMKSEGRNGYRFYEAEMDERIEARRALTSDLRGALDRNEFVLYFQPIVSAKECRVGGFEALLRWKHPARGFVSPGDFIPLAEETGVIIPLGEWILREACRIAAGWPEDVRIAVNLSPRQFRHSDLPHLVRSALRTSGLAAARLELEVTESVFLEATPAINATLSRLREMGVRLSLDDFGTGYSSLSYLRRIAFDKIKIDQSFVRDLPHEGSAAAIVRAIIDMATRLDMTITAEGVETDAQRICLLDQGCHEFQGYLFSKPLPAEQAAVLARSRKLLPTAVQAA</sequence>
<dbReference type="InterPro" id="IPR029787">
    <property type="entry name" value="Nucleotide_cyclase"/>
</dbReference>
<feature type="transmembrane region" description="Helical" evidence="1">
    <location>
        <begin position="65"/>
        <end position="85"/>
    </location>
</feature>
<dbReference type="Proteomes" id="UP000029492">
    <property type="component" value="Chromosome"/>
</dbReference>
<gene>
    <name evidence="5" type="ORF">MOC_3381</name>
</gene>
<dbReference type="HOGENOM" id="CLU_000445_70_49_5"/>
<dbReference type="Pfam" id="PF00563">
    <property type="entry name" value="EAL"/>
    <property type="match status" value="1"/>
</dbReference>
<keyword evidence="6" id="KW-1185">Reference proteome</keyword>
<feature type="domain" description="GGDEF" evidence="4">
    <location>
        <begin position="380"/>
        <end position="513"/>
    </location>
</feature>
<dbReference type="STRING" id="693986.MOC_3381"/>
<dbReference type="InterPro" id="IPR000160">
    <property type="entry name" value="GGDEF_dom"/>
</dbReference>
<feature type="domain" description="EAL" evidence="3">
    <location>
        <begin position="522"/>
        <end position="772"/>
    </location>
</feature>
<dbReference type="InterPro" id="IPR000014">
    <property type="entry name" value="PAS"/>
</dbReference>
<protein>
    <submittedName>
        <fullName evidence="5">Diguanylate cyclase/phosphodiesterase with PAS/PAC sensor</fullName>
    </submittedName>
</protein>
<evidence type="ECO:0000259" key="3">
    <source>
        <dbReference type="PROSITE" id="PS50883"/>
    </source>
</evidence>
<reference evidence="5 6" key="1">
    <citation type="journal article" date="2014" name="PLoS ONE">
        <title>Genome Information of Methylobacterium oryzae, a Plant-Probiotic Methylotroph in the Phyllosphere.</title>
        <authorList>
            <person name="Kwak M.J."/>
            <person name="Jeong H."/>
            <person name="Madhaiyan M."/>
            <person name="Lee Y."/>
            <person name="Sa T.M."/>
            <person name="Oh T.K."/>
            <person name="Kim J.F."/>
        </authorList>
    </citation>
    <scope>NUCLEOTIDE SEQUENCE [LARGE SCALE GENOMIC DNA]</scope>
    <source>
        <strain evidence="5 6">CBMB20</strain>
    </source>
</reference>
<dbReference type="InterPro" id="IPR035965">
    <property type="entry name" value="PAS-like_dom_sf"/>
</dbReference>
<feature type="domain" description="PAC" evidence="2">
    <location>
        <begin position="298"/>
        <end position="349"/>
    </location>
</feature>
<dbReference type="InterPro" id="IPR052155">
    <property type="entry name" value="Biofilm_reg_signaling"/>
</dbReference>
<name>A0A089NT72_9HYPH</name>
<keyword evidence="1" id="KW-0472">Membrane</keyword>
<dbReference type="InterPro" id="IPR001633">
    <property type="entry name" value="EAL_dom"/>
</dbReference>
<dbReference type="SMART" id="SM00052">
    <property type="entry name" value="EAL"/>
    <property type="match status" value="1"/>
</dbReference>
<dbReference type="InterPro" id="IPR035919">
    <property type="entry name" value="EAL_sf"/>
</dbReference>
<keyword evidence="1" id="KW-1133">Transmembrane helix</keyword>
<evidence type="ECO:0000259" key="4">
    <source>
        <dbReference type="PROSITE" id="PS50887"/>
    </source>
</evidence>
<dbReference type="PANTHER" id="PTHR44757:SF10">
    <property type="entry name" value="MEMBRANE PROTEIN"/>
    <property type="match status" value="1"/>
</dbReference>
<dbReference type="SMART" id="SM00267">
    <property type="entry name" value="GGDEF"/>
    <property type="match status" value="1"/>
</dbReference>
<dbReference type="SUPFAM" id="SSF55073">
    <property type="entry name" value="Nucleotide cyclase"/>
    <property type="match status" value="1"/>
</dbReference>
<dbReference type="SUPFAM" id="SSF141868">
    <property type="entry name" value="EAL domain-like"/>
    <property type="match status" value="1"/>
</dbReference>
<feature type="transmembrane region" description="Helical" evidence="1">
    <location>
        <begin position="105"/>
        <end position="127"/>
    </location>
</feature>
<evidence type="ECO:0000259" key="2">
    <source>
        <dbReference type="PROSITE" id="PS50113"/>
    </source>
</evidence>
<dbReference type="KEGG" id="mor:MOC_3381"/>
<evidence type="ECO:0000313" key="6">
    <source>
        <dbReference type="Proteomes" id="UP000029492"/>
    </source>
</evidence>
<dbReference type="PROSITE" id="PS50887">
    <property type="entry name" value="GGDEF"/>
    <property type="match status" value="1"/>
</dbReference>
<dbReference type="eggNOG" id="COG5001">
    <property type="taxonomic scope" value="Bacteria"/>
</dbReference>
<dbReference type="Pfam" id="PF00990">
    <property type="entry name" value="GGDEF"/>
    <property type="match status" value="1"/>
</dbReference>
<dbReference type="Pfam" id="PF08448">
    <property type="entry name" value="PAS_4"/>
    <property type="match status" value="1"/>
</dbReference>
<dbReference type="InterPro" id="IPR043128">
    <property type="entry name" value="Rev_trsase/Diguanyl_cyclase"/>
</dbReference>
<evidence type="ECO:0000256" key="1">
    <source>
        <dbReference type="SAM" id="Phobius"/>
    </source>
</evidence>
<dbReference type="AlphaFoldDB" id="A0A089NT72"/>
<dbReference type="InterPro" id="IPR000700">
    <property type="entry name" value="PAS-assoc_C"/>
</dbReference>
<dbReference type="CDD" id="cd01948">
    <property type="entry name" value="EAL"/>
    <property type="match status" value="1"/>
</dbReference>
<keyword evidence="1" id="KW-0812">Transmembrane</keyword>
<dbReference type="NCBIfam" id="TIGR00229">
    <property type="entry name" value="sensory_box"/>
    <property type="match status" value="1"/>
</dbReference>
<dbReference type="Gene3D" id="3.20.20.450">
    <property type="entry name" value="EAL domain"/>
    <property type="match status" value="1"/>
</dbReference>
<organism evidence="5 6">
    <name type="scientific">Methylobacterium oryzae CBMB20</name>
    <dbReference type="NCBI Taxonomy" id="693986"/>
    <lineage>
        <taxon>Bacteria</taxon>
        <taxon>Pseudomonadati</taxon>
        <taxon>Pseudomonadota</taxon>
        <taxon>Alphaproteobacteria</taxon>
        <taxon>Hyphomicrobiales</taxon>
        <taxon>Methylobacteriaceae</taxon>
        <taxon>Methylobacterium</taxon>
    </lineage>
</organism>
<proteinExistence type="predicted"/>
<dbReference type="NCBIfam" id="TIGR00254">
    <property type="entry name" value="GGDEF"/>
    <property type="match status" value="1"/>
</dbReference>
<dbReference type="InterPro" id="IPR013656">
    <property type="entry name" value="PAS_4"/>
</dbReference>
<dbReference type="PANTHER" id="PTHR44757">
    <property type="entry name" value="DIGUANYLATE CYCLASE DGCP"/>
    <property type="match status" value="1"/>
</dbReference>
<feature type="transmembrane region" description="Helical" evidence="1">
    <location>
        <begin position="35"/>
        <end position="59"/>
    </location>
</feature>
<feature type="transmembrane region" description="Helical" evidence="1">
    <location>
        <begin position="156"/>
        <end position="173"/>
    </location>
</feature>
<dbReference type="CDD" id="cd01949">
    <property type="entry name" value="GGDEF"/>
    <property type="match status" value="1"/>
</dbReference>
<dbReference type="EMBL" id="CP003811">
    <property type="protein sequence ID" value="AIQ91136.1"/>
    <property type="molecule type" value="Genomic_DNA"/>
</dbReference>
<evidence type="ECO:0000313" key="5">
    <source>
        <dbReference type="EMBL" id="AIQ91136.1"/>
    </source>
</evidence>
<dbReference type="Gene3D" id="3.30.70.270">
    <property type="match status" value="1"/>
</dbReference>
<dbReference type="FunFam" id="3.20.20.450:FF:000001">
    <property type="entry name" value="Cyclic di-GMP phosphodiesterase yahA"/>
    <property type="match status" value="1"/>
</dbReference>
<dbReference type="SUPFAM" id="SSF55785">
    <property type="entry name" value="PYP-like sensor domain (PAS domain)"/>
    <property type="match status" value="1"/>
</dbReference>
<feature type="transmembrane region" description="Helical" evidence="1">
    <location>
        <begin position="179"/>
        <end position="200"/>
    </location>
</feature>
<dbReference type="Gene3D" id="3.30.450.20">
    <property type="entry name" value="PAS domain"/>
    <property type="match status" value="1"/>
</dbReference>
<dbReference type="PROSITE" id="PS50113">
    <property type="entry name" value="PAC"/>
    <property type="match status" value="1"/>
</dbReference>